<keyword evidence="2" id="KW-1185">Reference proteome</keyword>
<reference evidence="1 2" key="1">
    <citation type="submission" date="2018-10" db="EMBL/GenBank/DDBJ databases">
        <title>Parasedimentitalea marina sp. nov., a psychrophilic bacterium isolated from deep seawater of the New Britain Trench.</title>
        <authorList>
            <person name="Cao J."/>
        </authorList>
    </citation>
    <scope>NUCLEOTIDE SEQUENCE [LARGE SCALE GENOMIC DNA]</scope>
    <source>
        <strain evidence="1 2">W43</strain>
    </source>
</reference>
<dbReference type="KEGG" id="sedi:EBB79_07235"/>
<accession>A0A3T0N103</accession>
<dbReference type="Gene3D" id="1.10.3210.10">
    <property type="entry name" value="Hypothetical protein af1432"/>
    <property type="match status" value="1"/>
</dbReference>
<evidence type="ECO:0000313" key="2">
    <source>
        <dbReference type="Proteomes" id="UP000283063"/>
    </source>
</evidence>
<dbReference type="SUPFAM" id="SSF109604">
    <property type="entry name" value="HD-domain/PDEase-like"/>
    <property type="match status" value="1"/>
</dbReference>
<dbReference type="RefSeq" id="WP_127748260.1">
    <property type="nucleotide sequence ID" value="NZ_CP033219.1"/>
</dbReference>
<dbReference type="AlphaFoldDB" id="A0A3T0N103"/>
<protein>
    <recommendedName>
        <fullName evidence="3">HD family hydrolase</fullName>
    </recommendedName>
</protein>
<gene>
    <name evidence="1" type="ORF">EBB79_07235</name>
</gene>
<sequence>MNEKVKHIVGPTIALHSGSYFDFEDPESSNFTIDDVAHGLSQICRFTGQCKRFYSVAEHSVHASHNVPAGFEMEALMHDAPEAFVGDISKPLKTLLPDYKIIEDRAEAVVLARFGITPPLSPQVKLTDLKMLRAEQVKATGNQDVWPIVAELNATDITLEFWQPEEAKRRFLERFYELST</sequence>
<proteinExistence type="predicted"/>
<dbReference type="OrthoDB" id="1099791at2"/>
<evidence type="ECO:0000313" key="1">
    <source>
        <dbReference type="EMBL" id="AZV77703.1"/>
    </source>
</evidence>
<name>A0A3T0N103_9RHOB</name>
<dbReference type="EMBL" id="CP033219">
    <property type="protein sequence ID" value="AZV77703.1"/>
    <property type="molecule type" value="Genomic_DNA"/>
</dbReference>
<evidence type="ECO:0008006" key="3">
    <source>
        <dbReference type="Google" id="ProtNLM"/>
    </source>
</evidence>
<dbReference type="Proteomes" id="UP000283063">
    <property type="component" value="Chromosome"/>
</dbReference>
<organism evidence="1 2">
    <name type="scientific">Parasedimentitalea marina</name>
    <dbReference type="NCBI Taxonomy" id="2483033"/>
    <lineage>
        <taxon>Bacteria</taxon>
        <taxon>Pseudomonadati</taxon>
        <taxon>Pseudomonadota</taxon>
        <taxon>Alphaproteobacteria</taxon>
        <taxon>Rhodobacterales</taxon>
        <taxon>Paracoccaceae</taxon>
        <taxon>Parasedimentitalea</taxon>
    </lineage>
</organism>